<dbReference type="EMBL" id="JAPQKT010000009">
    <property type="protein sequence ID" value="KAJ5220775.1"/>
    <property type="molecule type" value="Genomic_DNA"/>
</dbReference>
<proteinExistence type="inferred from homology"/>
<sequence>MDDILEPLRNAFEGQIDFHGQRLAEILSTVLLVLFGAISFVVGYIYKDIHLTLWVGLGGTLFTGLVVVPAWPWFNMNPEKWLNSAGKGPEVLVDGVKVH</sequence>
<keyword evidence="6 9" id="KW-1133">Transmembrane helix</keyword>
<evidence type="ECO:0000256" key="8">
    <source>
        <dbReference type="ARBA" id="ARBA00045204"/>
    </source>
</evidence>
<comment type="similarity">
    <text evidence="2">Belongs to the SPCS1 family.</text>
</comment>
<feature type="transmembrane region" description="Helical" evidence="9">
    <location>
        <begin position="53"/>
        <end position="74"/>
    </location>
</feature>
<keyword evidence="11" id="KW-1185">Reference proteome</keyword>
<dbReference type="PANTHER" id="PTHR13202:SF0">
    <property type="entry name" value="SIGNAL PEPTIDASE COMPLEX SUBUNIT 1"/>
    <property type="match status" value="1"/>
</dbReference>
<keyword evidence="4 9" id="KW-0812">Transmembrane</keyword>
<evidence type="ECO:0000256" key="6">
    <source>
        <dbReference type="ARBA" id="ARBA00022989"/>
    </source>
</evidence>
<dbReference type="PANTHER" id="PTHR13202">
    <property type="entry name" value="MICROSOMAL SIGNAL PEPTIDASE 12 KDA SUBUNIT"/>
    <property type="match status" value="1"/>
</dbReference>
<organism evidence="10 11">
    <name type="scientific">Penicillium citrinum</name>
    <dbReference type="NCBI Taxonomy" id="5077"/>
    <lineage>
        <taxon>Eukaryota</taxon>
        <taxon>Fungi</taxon>
        <taxon>Dikarya</taxon>
        <taxon>Ascomycota</taxon>
        <taxon>Pezizomycotina</taxon>
        <taxon>Eurotiomycetes</taxon>
        <taxon>Eurotiomycetidae</taxon>
        <taxon>Eurotiales</taxon>
        <taxon>Aspergillaceae</taxon>
        <taxon>Penicillium</taxon>
    </lineage>
</organism>
<dbReference type="OrthoDB" id="263893at2759"/>
<name>A0A9W9TGN1_PENCI</name>
<comment type="function">
    <text evidence="8">Component of the signal peptidase complex (SPC) which catalyzes the cleavage of N-terminal signal sequences from nascent proteins as they are translocated into the lumen of the endoplasmic reticulum. Dispensable for SPC enzymatic activity.</text>
</comment>
<dbReference type="RefSeq" id="XP_056495698.1">
    <property type="nucleotide sequence ID" value="XM_056648567.1"/>
</dbReference>
<evidence type="ECO:0000256" key="1">
    <source>
        <dbReference type="ARBA" id="ARBA00004477"/>
    </source>
</evidence>
<keyword evidence="7 9" id="KW-0472">Membrane</keyword>
<evidence type="ECO:0000313" key="11">
    <source>
        <dbReference type="Proteomes" id="UP001147733"/>
    </source>
</evidence>
<reference evidence="10" key="2">
    <citation type="journal article" date="2023" name="IMA Fungus">
        <title>Comparative genomic study of the Penicillium genus elucidates a diverse pangenome and 15 lateral gene transfer events.</title>
        <authorList>
            <person name="Petersen C."/>
            <person name="Sorensen T."/>
            <person name="Nielsen M.R."/>
            <person name="Sondergaard T.E."/>
            <person name="Sorensen J.L."/>
            <person name="Fitzpatrick D.A."/>
            <person name="Frisvad J.C."/>
            <person name="Nielsen K.L."/>
        </authorList>
    </citation>
    <scope>NUCLEOTIDE SEQUENCE</scope>
    <source>
        <strain evidence="10">IBT 23319</strain>
    </source>
</reference>
<dbReference type="GO" id="GO:0005787">
    <property type="term" value="C:signal peptidase complex"/>
    <property type="evidence" value="ECO:0007669"/>
    <property type="project" value="InterPro"/>
</dbReference>
<dbReference type="GO" id="GO:0045047">
    <property type="term" value="P:protein targeting to ER"/>
    <property type="evidence" value="ECO:0007669"/>
    <property type="project" value="TreeGrafter"/>
</dbReference>
<reference evidence="10" key="1">
    <citation type="submission" date="2022-11" db="EMBL/GenBank/DDBJ databases">
        <authorList>
            <person name="Petersen C."/>
        </authorList>
    </citation>
    <scope>NUCLEOTIDE SEQUENCE</scope>
    <source>
        <strain evidence="10">IBT 23319</strain>
    </source>
</reference>
<evidence type="ECO:0000256" key="5">
    <source>
        <dbReference type="ARBA" id="ARBA00022824"/>
    </source>
</evidence>
<accession>A0A9W9TGN1</accession>
<evidence type="ECO:0000256" key="2">
    <source>
        <dbReference type="ARBA" id="ARBA00005245"/>
    </source>
</evidence>
<dbReference type="GeneID" id="81387734"/>
<comment type="caution">
    <text evidence="10">The sequence shown here is derived from an EMBL/GenBank/DDBJ whole genome shotgun (WGS) entry which is preliminary data.</text>
</comment>
<protein>
    <recommendedName>
        <fullName evidence="3">Signal peptidase complex subunit 1</fullName>
    </recommendedName>
</protein>
<dbReference type="InterPro" id="IPR009542">
    <property type="entry name" value="Spc1/SPCS1"/>
</dbReference>
<evidence type="ECO:0000256" key="4">
    <source>
        <dbReference type="ARBA" id="ARBA00022692"/>
    </source>
</evidence>
<comment type="subcellular location">
    <subcellularLocation>
        <location evidence="1">Endoplasmic reticulum membrane</location>
        <topology evidence="1">Multi-pass membrane protein</topology>
    </subcellularLocation>
</comment>
<dbReference type="AlphaFoldDB" id="A0A9W9TGN1"/>
<dbReference type="Proteomes" id="UP001147733">
    <property type="component" value="Unassembled WGS sequence"/>
</dbReference>
<evidence type="ECO:0000256" key="7">
    <source>
        <dbReference type="ARBA" id="ARBA00023136"/>
    </source>
</evidence>
<dbReference type="Pfam" id="PF06645">
    <property type="entry name" value="SPC12"/>
    <property type="match status" value="1"/>
</dbReference>
<evidence type="ECO:0000256" key="3">
    <source>
        <dbReference type="ARBA" id="ARBA00017059"/>
    </source>
</evidence>
<feature type="transmembrane region" description="Helical" evidence="9">
    <location>
        <begin position="26"/>
        <end position="46"/>
    </location>
</feature>
<evidence type="ECO:0000313" key="10">
    <source>
        <dbReference type="EMBL" id="KAJ5220775.1"/>
    </source>
</evidence>
<evidence type="ECO:0000256" key="9">
    <source>
        <dbReference type="SAM" id="Phobius"/>
    </source>
</evidence>
<keyword evidence="5" id="KW-0256">Endoplasmic reticulum</keyword>
<gene>
    <name evidence="10" type="ORF">N7469_009662</name>
</gene>
<dbReference type="GO" id="GO:0006465">
    <property type="term" value="P:signal peptide processing"/>
    <property type="evidence" value="ECO:0007669"/>
    <property type="project" value="InterPro"/>
</dbReference>